<dbReference type="Proteomes" id="UP000765509">
    <property type="component" value="Unassembled WGS sequence"/>
</dbReference>
<evidence type="ECO:0000313" key="2">
    <source>
        <dbReference type="Proteomes" id="UP000765509"/>
    </source>
</evidence>
<reference evidence="1" key="1">
    <citation type="submission" date="2021-03" db="EMBL/GenBank/DDBJ databases">
        <title>Draft genome sequence of rust myrtle Austropuccinia psidii MF-1, a brazilian biotype.</title>
        <authorList>
            <person name="Quecine M.C."/>
            <person name="Pachon D.M.R."/>
            <person name="Bonatelli M.L."/>
            <person name="Correr F.H."/>
            <person name="Franceschini L.M."/>
            <person name="Leite T.F."/>
            <person name="Margarido G.R.A."/>
            <person name="Almeida C.A."/>
            <person name="Ferrarezi J.A."/>
            <person name="Labate C.A."/>
        </authorList>
    </citation>
    <scope>NUCLEOTIDE SEQUENCE</scope>
    <source>
        <strain evidence="1">MF-1</strain>
    </source>
</reference>
<protein>
    <submittedName>
        <fullName evidence="1">Uncharacterized protein</fullName>
    </submittedName>
</protein>
<organism evidence="1 2">
    <name type="scientific">Austropuccinia psidii MF-1</name>
    <dbReference type="NCBI Taxonomy" id="1389203"/>
    <lineage>
        <taxon>Eukaryota</taxon>
        <taxon>Fungi</taxon>
        <taxon>Dikarya</taxon>
        <taxon>Basidiomycota</taxon>
        <taxon>Pucciniomycotina</taxon>
        <taxon>Pucciniomycetes</taxon>
        <taxon>Pucciniales</taxon>
        <taxon>Sphaerophragmiaceae</taxon>
        <taxon>Austropuccinia</taxon>
    </lineage>
</organism>
<sequence>MRELIEEVKEHELFKPGKNVLPPKSIKRFNRVRNSRIQKQSGLIDRMISVIQGSVDKDELVEYKIIYHLMDFATAYRKNTQESELAAQKIEKKEILRSKFDMLKSGQSLQMSAHKLFEIDYYLHHLDRRLSYIQPEFTDGDLTAALRKVERDAKRFNKKKRQLLDLEAQYYAINKWLETNHCLDIYDNLAHDKYAKYKSRIPTE</sequence>
<gene>
    <name evidence="1" type="ORF">O181_017704</name>
</gene>
<proteinExistence type="predicted"/>
<name>A0A9Q3C3W4_9BASI</name>
<comment type="caution">
    <text evidence="1">The sequence shown here is derived from an EMBL/GenBank/DDBJ whole genome shotgun (WGS) entry which is preliminary data.</text>
</comment>
<accession>A0A9Q3C3W4</accession>
<dbReference type="EMBL" id="AVOT02005011">
    <property type="protein sequence ID" value="MBW0477989.1"/>
    <property type="molecule type" value="Genomic_DNA"/>
</dbReference>
<evidence type="ECO:0000313" key="1">
    <source>
        <dbReference type="EMBL" id="MBW0477989.1"/>
    </source>
</evidence>
<keyword evidence="2" id="KW-1185">Reference proteome</keyword>
<dbReference type="AlphaFoldDB" id="A0A9Q3C3W4"/>